<evidence type="ECO:0000256" key="13">
    <source>
        <dbReference type="ARBA" id="ARBA00023128"/>
    </source>
</evidence>
<dbReference type="AlphaFoldDB" id="A0A452EI49"/>
<organism evidence="19 20">
    <name type="scientific">Capra hircus</name>
    <name type="common">Goat</name>
    <dbReference type="NCBI Taxonomy" id="9925"/>
    <lineage>
        <taxon>Eukaryota</taxon>
        <taxon>Metazoa</taxon>
        <taxon>Chordata</taxon>
        <taxon>Craniata</taxon>
        <taxon>Vertebrata</taxon>
        <taxon>Euteleostomi</taxon>
        <taxon>Mammalia</taxon>
        <taxon>Eutheria</taxon>
        <taxon>Laurasiatheria</taxon>
        <taxon>Artiodactyla</taxon>
        <taxon>Ruminantia</taxon>
        <taxon>Pecora</taxon>
        <taxon>Bovidae</taxon>
        <taxon>Caprinae</taxon>
        <taxon>Capra</taxon>
    </lineage>
</organism>
<protein>
    <recommendedName>
        <fullName evidence="4">cytochrome-b5 reductase</fullName>
        <ecNumber evidence="4">1.6.2.2</ecNumber>
    </recommendedName>
</protein>
<evidence type="ECO:0000256" key="9">
    <source>
        <dbReference type="ARBA" id="ARBA00022955"/>
    </source>
</evidence>
<accession>A0A452EI49</accession>
<dbReference type="Gene3D" id="3.40.50.80">
    <property type="entry name" value="Nucleotide-binding domain of ferredoxin-NADP reductase (FNR) module"/>
    <property type="match status" value="1"/>
</dbReference>
<dbReference type="InterPro" id="IPR039261">
    <property type="entry name" value="FNR_nucleotide-bd"/>
</dbReference>
<reference evidence="19 20" key="1">
    <citation type="submission" date="2016-04" db="EMBL/GenBank/DDBJ databases">
        <title>Polished mammalian reference genomes with single-molecule sequencing and chromosome conformation capture applied to the Capra hircus genome.</title>
        <authorList>
            <person name="Bickhart D.M."/>
            <person name="Koren S."/>
            <person name="Rosen B."/>
            <person name="Hastie A."/>
            <person name="Liachko I."/>
            <person name="Sullivan S.T."/>
            <person name="Burton J."/>
            <person name="Sayre B.L."/>
            <person name="Huson H.J."/>
            <person name="Lee J."/>
            <person name="Lam E."/>
            <person name="Kelley C.M."/>
            <person name="Hutchison J.L."/>
            <person name="Zhou Y."/>
            <person name="Sun J."/>
            <person name="Crisa A."/>
            <person name="Schwartz J.C."/>
            <person name="Hammond J.A."/>
            <person name="Schroeder S.G."/>
            <person name="Liu G.E."/>
            <person name="Dunham M."/>
            <person name="Shendure J."/>
            <person name="Sonstegard T.S."/>
            <person name="Phillippy A.M."/>
            <person name="Van Tassell C.P."/>
            <person name="Smith T.P."/>
        </authorList>
    </citation>
    <scope>NUCLEOTIDE SEQUENCE [LARGE SCALE GENOMIC DNA]</scope>
</reference>
<feature type="domain" description="FAD-binding FR-type" evidence="18">
    <location>
        <begin position="36"/>
        <end position="153"/>
    </location>
</feature>
<dbReference type="PANTHER" id="PTHR19370">
    <property type="entry name" value="NADH-CYTOCHROME B5 REDUCTASE"/>
    <property type="match status" value="1"/>
</dbReference>
<dbReference type="Ensembl" id="ENSCHIT00000019418.1">
    <property type="protein sequence ID" value="ENSCHIP00000011628.1"/>
    <property type="gene ID" value="ENSCHIG00000013717.1"/>
</dbReference>
<dbReference type="Proteomes" id="UP000291000">
    <property type="component" value="Chromosome 3"/>
</dbReference>
<comment type="cofactor">
    <cofactor evidence="1 17">
        <name>FAD</name>
        <dbReference type="ChEBI" id="CHEBI:57692"/>
    </cofactor>
</comment>
<dbReference type="InterPro" id="IPR017927">
    <property type="entry name" value="FAD-bd_FR_type"/>
</dbReference>
<keyword evidence="14" id="KW-0472">Membrane</keyword>
<dbReference type="InterPro" id="IPR017938">
    <property type="entry name" value="Riboflavin_synthase-like_b-brl"/>
</dbReference>
<comment type="similarity">
    <text evidence="3">Belongs to the flavoprotein pyridine nucleotide cytochrome reductase family.</text>
</comment>
<evidence type="ECO:0000256" key="17">
    <source>
        <dbReference type="PIRSR" id="PIRSR601834-1"/>
    </source>
</evidence>
<keyword evidence="9" id="KW-0752">Steroid biosynthesis</keyword>
<dbReference type="GO" id="GO:0071949">
    <property type="term" value="F:FAD binding"/>
    <property type="evidence" value="ECO:0007669"/>
    <property type="project" value="TreeGrafter"/>
</dbReference>
<dbReference type="Gene3D" id="2.40.30.10">
    <property type="entry name" value="Translation factors"/>
    <property type="match status" value="1"/>
</dbReference>
<keyword evidence="13" id="KW-0496">Mitochondrion</keyword>
<dbReference type="Pfam" id="PF00970">
    <property type="entry name" value="FAD_binding_6"/>
    <property type="match status" value="1"/>
</dbReference>
<sequence length="256" mass="29085">IGAQLGTLGHRVLSPVCLLGKLFQRSTPAIMLQSRDIKYPLWLINKEVISQDVWQFCFALPLPQHILGLPVGQHIYLSEPGPLALRLPVSSDDDQGFVDLVIKVYFKDTHPTFPSGGKMSQYMEMLGLQWAAGLPGQSKVCHLSGQETQPYLQDAEVCGHDLLQVTHVIMKDPRDHTMCHLLLANQTEKDIVLQPELQKRRNEHSACFKLWYMVDRAPEAWDYSQGFHPYHLPSLEEEPCTCLDHVGHPKECYFAF</sequence>
<feature type="binding site" evidence="17">
    <location>
        <position position="86"/>
    </location>
    <ligand>
        <name>FAD</name>
        <dbReference type="ChEBI" id="CHEBI:57692"/>
    </ligand>
</feature>
<dbReference type="GO" id="GO:0005741">
    <property type="term" value="C:mitochondrial outer membrane"/>
    <property type="evidence" value="ECO:0007669"/>
    <property type="project" value="UniProtKB-SubCell"/>
</dbReference>
<evidence type="ECO:0000313" key="20">
    <source>
        <dbReference type="Proteomes" id="UP000291000"/>
    </source>
</evidence>
<dbReference type="InterPro" id="IPR001834">
    <property type="entry name" value="CBR-like"/>
</dbReference>
<dbReference type="InterPro" id="IPR008333">
    <property type="entry name" value="Cbr1-like_FAD-bd_dom"/>
</dbReference>
<dbReference type="InterPro" id="IPR001433">
    <property type="entry name" value="OxRdtase_FAD/NAD-bd"/>
</dbReference>
<feature type="binding site" evidence="17">
    <location>
        <position position="101"/>
    </location>
    <ligand>
        <name>FAD</name>
        <dbReference type="ChEBI" id="CHEBI:57692"/>
    </ligand>
</feature>
<dbReference type="EC" id="1.6.2.2" evidence="4"/>
<keyword evidence="16" id="KW-0753">Steroid metabolism</keyword>
<feature type="binding site" evidence="17">
    <location>
        <position position="119"/>
    </location>
    <ligand>
        <name>FAD</name>
        <dbReference type="ChEBI" id="CHEBI:57692"/>
    </ligand>
</feature>
<keyword evidence="12" id="KW-0443">Lipid metabolism</keyword>
<evidence type="ECO:0000256" key="8">
    <source>
        <dbReference type="ARBA" id="ARBA00022827"/>
    </source>
</evidence>
<dbReference type="STRING" id="9925.ENSCHIP00000011628"/>
<feature type="binding site" evidence="17">
    <location>
        <position position="118"/>
    </location>
    <ligand>
        <name>FAD</name>
        <dbReference type="ChEBI" id="CHEBI:57692"/>
    </ligand>
</feature>
<dbReference type="GeneTree" id="ENSGT00940000153962"/>
<feature type="binding site" evidence="17">
    <location>
        <position position="103"/>
    </location>
    <ligand>
        <name>FAD</name>
        <dbReference type="ChEBI" id="CHEBI:57692"/>
    </ligand>
</feature>
<evidence type="ECO:0000256" key="1">
    <source>
        <dbReference type="ARBA" id="ARBA00001974"/>
    </source>
</evidence>
<evidence type="ECO:0000256" key="10">
    <source>
        <dbReference type="ARBA" id="ARBA00023002"/>
    </source>
</evidence>
<evidence type="ECO:0000256" key="5">
    <source>
        <dbReference type="ARBA" id="ARBA00022516"/>
    </source>
</evidence>
<keyword evidence="5" id="KW-0444">Lipid biosynthesis</keyword>
<proteinExistence type="inferred from homology"/>
<evidence type="ECO:0000256" key="4">
    <source>
        <dbReference type="ARBA" id="ARBA00012011"/>
    </source>
</evidence>
<feature type="binding site" evidence="17">
    <location>
        <position position="120"/>
    </location>
    <ligand>
        <name>FAD</name>
        <dbReference type="ChEBI" id="CHEBI:57692"/>
    </ligand>
</feature>
<dbReference type="SUPFAM" id="SSF63380">
    <property type="entry name" value="Riboflavin synthase domain-like"/>
    <property type="match status" value="1"/>
</dbReference>
<dbReference type="EMBL" id="LWLT01000004">
    <property type="status" value="NOT_ANNOTATED_CDS"/>
    <property type="molecule type" value="Genomic_DNA"/>
</dbReference>
<evidence type="ECO:0000256" key="14">
    <source>
        <dbReference type="ARBA" id="ARBA00023136"/>
    </source>
</evidence>
<keyword evidence="20" id="KW-1185">Reference proteome</keyword>
<dbReference type="GO" id="GO:0016126">
    <property type="term" value="P:sterol biosynthetic process"/>
    <property type="evidence" value="ECO:0007669"/>
    <property type="project" value="UniProtKB-KW"/>
</dbReference>
<evidence type="ECO:0000256" key="6">
    <source>
        <dbReference type="ARBA" id="ARBA00022630"/>
    </source>
</evidence>
<keyword evidence="6 17" id="KW-0285">Flavoprotein</keyword>
<comment type="subcellular location">
    <subcellularLocation>
        <location evidence="2">Mitochondrion outer membrane</location>
    </subcellularLocation>
</comment>
<dbReference type="PANTHER" id="PTHR19370:SF121">
    <property type="entry name" value="NADH-CYTOCHROME B5 REDUCTASE 3"/>
    <property type="match status" value="1"/>
</dbReference>
<dbReference type="GO" id="GO:0090524">
    <property type="term" value="F:cytochrome-b5 reductase activity, acting on NADH"/>
    <property type="evidence" value="ECO:0007669"/>
    <property type="project" value="UniProtKB-EC"/>
</dbReference>
<evidence type="ECO:0000259" key="18">
    <source>
        <dbReference type="PROSITE" id="PS51384"/>
    </source>
</evidence>
<keyword evidence="7" id="KW-1000">Mitochondrion outer membrane</keyword>
<reference evidence="19" key="2">
    <citation type="submission" date="2025-08" db="UniProtKB">
        <authorList>
            <consortium name="Ensembl"/>
        </authorList>
    </citation>
    <scope>IDENTIFICATION</scope>
</reference>
<dbReference type="PROSITE" id="PS51384">
    <property type="entry name" value="FAD_FR"/>
    <property type="match status" value="1"/>
</dbReference>
<dbReference type="CDD" id="cd06183">
    <property type="entry name" value="cyt_b5_reduct_like"/>
    <property type="match status" value="1"/>
</dbReference>
<evidence type="ECO:0000256" key="12">
    <source>
        <dbReference type="ARBA" id="ARBA00023098"/>
    </source>
</evidence>
<evidence type="ECO:0000256" key="11">
    <source>
        <dbReference type="ARBA" id="ARBA00023011"/>
    </source>
</evidence>
<keyword evidence="10" id="KW-0560">Oxidoreductase</keyword>
<evidence type="ECO:0000313" key="19">
    <source>
        <dbReference type="Ensembl" id="ENSCHIP00000011628.1"/>
    </source>
</evidence>
<name>A0A452EI49_CAPHI</name>
<evidence type="ECO:0000256" key="7">
    <source>
        <dbReference type="ARBA" id="ARBA00022787"/>
    </source>
</evidence>
<keyword evidence="8 17" id="KW-0274">FAD</keyword>
<dbReference type="Bgee" id="ENSCHIG00000013717">
    <property type="expression patterns" value="Expressed in descending colon and 2 other cell types or tissues"/>
</dbReference>
<keyword evidence="15" id="KW-1207">Sterol metabolism</keyword>
<reference evidence="19" key="3">
    <citation type="submission" date="2025-09" db="UniProtKB">
        <authorList>
            <consortium name="Ensembl"/>
        </authorList>
    </citation>
    <scope>IDENTIFICATION</scope>
</reference>
<evidence type="ECO:0000256" key="15">
    <source>
        <dbReference type="ARBA" id="ARBA00023166"/>
    </source>
</evidence>
<keyword evidence="11" id="KW-0756">Sterol biosynthesis</keyword>
<evidence type="ECO:0000256" key="2">
    <source>
        <dbReference type="ARBA" id="ARBA00004294"/>
    </source>
</evidence>
<dbReference type="SUPFAM" id="SSF52343">
    <property type="entry name" value="Ferredoxin reductase-like, C-terminal NADP-linked domain"/>
    <property type="match status" value="1"/>
</dbReference>
<evidence type="ECO:0000256" key="3">
    <source>
        <dbReference type="ARBA" id="ARBA00006105"/>
    </source>
</evidence>
<feature type="binding site" evidence="17">
    <location>
        <position position="106"/>
    </location>
    <ligand>
        <name>FAD</name>
        <dbReference type="ChEBI" id="CHEBI:57692"/>
    </ligand>
</feature>
<evidence type="ECO:0000256" key="16">
    <source>
        <dbReference type="ARBA" id="ARBA00023221"/>
    </source>
</evidence>
<dbReference type="Pfam" id="PF00175">
    <property type="entry name" value="NAD_binding_1"/>
    <property type="match status" value="1"/>
</dbReference>